<dbReference type="Proteomes" id="UP001054945">
    <property type="component" value="Unassembled WGS sequence"/>
</dbReference>
<proteinExistence type="predicted"/>
<name>A0AAV4X965_CAEEX</name>
<reference evidence="1 2" key="1">
    <citation type="submission" date="2021-06" db="EMBL/GenBank/DDBJ databases">
        <title>Caerostris extrusa draft genome.</title>
        <authorList>
            <person name="Kono N."/>
            <person name="Arakawa K."/>
        </authorList>
    </citation>
    <scope>NUCLEOTIDE SEQUENCE [LARGE SCALE GENOMIC DNA]</scope>
</reference>
<evidence type="ECO:0000313" key="1">
    <source>
        <dbReference type="EMBL" id="GIY91806.1"/>
    </source>
</evidence>
<keyword evidence="2" id="KW-1185">Reference proteome</keyword>
<sequence>MHNPVRRTKLSKSHALIQRSYQIKIWRGCKNFSSRSLSSSPSRISLLTELSSGADLAAAALVLLVLLLAARIDFAVNCGSGQYR</sequence>
<dbReference type="AlphaFoldDB" id="A0AAV4X965"/>
<protein>
    <submittedName>
        <fullName evidence="1">Uncharacterized protein</fullName>
    </submittedName>
</protein>
<evidence type="ECO:0000313" key="2">
    <source>
        <dbReference type="Proteomes" id="UP001054945"/>
    </source>
</evidence>
<dbReference type="EMBL" id="BPLR01000055">
    <property type="protein sequence ID" value="GIY91806.1"/>
    <property type="molecule type" value="Genomic_DNA"/>
</dbReference>
<comment type="caution">
    <text evidence="1">The sequence shown here is derived from an EMBL/GenBank/DDBJ whole genome shotgun (WGS) entry which is preliminary data.</text>
</comment>
<gene>
    <name evidence="1" type="ORF">CEXT_399781</name>
</gene>
<accession>A0AAV4X965</accession>
<organism evidence="1 2">
    <name type="scientific">Caerostris extrusa</name>
    <name type="common">Bark spider</name>
    <name type="synonym">Caerostris bankana</name>
    <dbReference type="NCBI Taxonomy" id="172846"/>
    <lineage>
        <taxon>Eukaryota</taxon>
        <taxon>Metazoa</taxon>
        <taxon>Ecdysozoa</taxon>
        <taxon>Arthropoda</taxon>
        <taxon>Chelicerata</taxon>
        <taxon>Arachnida</taxon>
        <taxon>Araneae</taxon>
        <taxon>Araneomorphae</taxon>
        <taxon>Entelegynae</taxon>
        <taxon>Araneoidea</taxon>
        <taxon>Araneidae</taxon>
        <taxon>Caerostris</taxon>
    </lineage>
</organism>